<comment type="similarity">
    <text evidence="1 4">Belongs to the universal ribosomal protein uL14 family.</text>
</comment>
<name>A0A096Y6R8_9EUKA</name>
<accession>A0A096Y6R8</accession>
<evidence type="ECO:0000256" key="4">
    <source>
        <dbReference type="RuleBase" id="RU003949"/>
    </source>
</evidence>
<evidence type="ECO:0000256" key="3">
    <source>
        <dbReference type="ARBA" id="ARBA00023274"/>
    </source>
</evidence>
<dbReference type="HAMAP" id="MF_01367">
    <property type="entry name" value="Ribosomal_uL14"/>
    <property type="match status" value="1"/>
</dbReference>
<proteinExistence type="inferred from homology"/>
<keyword evidence="5" id="KW-0496">Mitochondrion</keyword>
<reference evidence="5" key="2">
    <citation type="submission" date="2014-05" db="EMBL/GenBank/DDBJ databases">
        <authorList>
            <person name="Jackson C.J."/>
            <person name="Reyes-Prieto A."/>
        </authorList>
    </citation>
    <scope>NUCLEOTIDE SEQUENCE</scope>
    <source>
        <strain evidence="5">SAG 46.84</strain>
    </source>
</reference>
<keyword evidence="2 4" id="KW-0689">Ribosomal protein</keyword>
<dbReference type="GO" id="GO:0022625">
    <property type="term" value="C:cytosolic large ribosomal subunit"/>
    <property type="evidence" value="ECO:0007669"/>
    <property type="project" value="TreeGrafter"/>
</dbReference>
<evidence type="ECO:0000256" key="2">
    <source>
        <dbReference type="ARBA" id="ARBA00022980"/>
    </source>
</evidence>
<dbReference type="Pfam" id="PF00238">
    <property type="entry name" value="Ribosomal_L14"/>
    <property type="match status" value="1"/>
</dbReference>
<evidence type="ECO:0000256" key="1">
    <source>
        <dbReference type="ARBA" id="ARBA00010745"/>
    </source>
</evidence>
<keyword evidence="3 4" id="KW-0687">Ribonucleoprotein</keyword>
<dbReference type="AlphaFoldDB" id="A0A096Y6R8"/>
<evidence type="ECO:0000313" key="5">
    <source>
        <dbReference type="EMBL" id="AIM52014.1"/>
    </source>
</evidence>
<organism evidence="5">
    <name type="scientific">Gloeochaete wittrockiana</name>
    <dbReference type="NCBI Taxonomy" id="38269"/>
    <lineage>
        <taxon>Eukaryota</taxon>
        <taxon>Glaucocystophyceae</taxon>
        <taxon>Gloeochaetales</taxon>
        <taxon>Gloeochaetaceae</taxon>
        <taxon>Gloeochaete</taxon>
    </lineage>
</organism>
<reference evidence="5" key="1">
    <citation type="journal article" date="2014" name="Genome Biol. Evol.">
        <title>The mitochondrial genomes of the glaucophytes Gloeochaete wittrockiana and Cyanoptyche gloeocystis: multilocus phylogenetics suggests a monophyletic archaeplastida.</title>
        <authorList>
            <person name="Jackson C."/>
            <person name="Reyes-Prieto A."/>
        </authorList>
    </citation>
    <scope>NUCLEOTIDE SEQUENCE</scope>
    <source>
        <strain evidence="5">SAG 46.84</strain>
    </source>
</reference>
<dbReference type="RefSeq" id="YP_009092428.1">
    <property type="nucleotide sequence ID" value="NC_025293.1"/>
</dbReference>
<sequence>MIQNNSKLSVAENSGAKIVRCIQNKKTQGIIICSVKKTAPNSKVKKGQVITARIIKEKSKKQRPNGSFIQFKNTSVILVKVEKKGMDVASTRPKGAFDKNLNKIAGKQLLPNVSQY</sequence>
<geneLocation type="mitochondrion" evidence="5"/>
<dbReference type="GO" id="GO:0070180">
    <property type="term" value="F:large ribosomal subunit rRNA binding"/>
    <property type="evidence" value="ECO:0007669"/>
    <property type="project" value="TreeGrafter"/>
</dbReference>
<dbReference type="CDD" id="cd00337">
    <property type="entry name" value="Ribosomal_uL14"/>
    <property type="match status" value="1"/>
</dbReference>
<dbReference type="InterPro" id="IPR036853">
    <property type="entry name" value="Ribosomal_uL14_sf"/>
</dbReference>
<dbReference type="SUPFAM" id="SSF50193">
    <property type="entry name" value="Ribosomal protein L14"/>
    <property type="match status" value="1"/>
</dbReference>
<dbReference type="PANTHER" id="PTHR11761:SF3">
    <property type="entry name" value="LARGE RIBOSOMAL SUBUNIT PROTEIN UL14M"/>
    <property type="match status" value="1"/>
</dbReference>
<dbReference type="PANTHER" id="PTHR11761">
    <property type="entry name" value="50S/60S RIBOSOMAL PROTEIN L14/L23"/>
    <property type="match status" value="1"/>
</dbReference>
<protein>
    <submittedName>
        <fullName evidence="5">Ribosomal protein L14</fullName>
    </submittedName>
</protein>
<dbReference type="SMART" id="SM01374">
    <property type="entry name" value="Ribosomal_L14"/>
    <property type="match status" value="1"/>
</dbReference>
<dbReference type="InterPro" id="IPR000218">
    <property type="entry name" value="Ribosomal_uL14"/>
</dbReference>
<dbReference type="GeneID" id="20832873"/>
<dbReference type="Gene3D" id="2.40.150.20">
    <property type="entry name" value="Ribosomal protein L14"/>
    <property type="match status" value="1"/>
</dbReference>
<dbReference type="GO" id="GO:0003735">
    <property type="term" value="F:structural constituent of ribosome"/>
    <property type="evidence" value="ECO:0007669"/>
    <property type="project" value="InterPro"/>
</dbReference>
<dbReference type="GO" id="GO:0006412">
    <property type="term" value="P:translation"/>
    <property type="evidence" value="ECO:0007669"/>
    <property type="project" value="InterPro"/>
</dbReference>
<dbReference type="EMBL" id="KJ867410">
    <property type="protein sequence ID" value="AIM52014.1"/>
    <property type="molecule type" value="Genomic_DNA"/>
</dbReference>
<gene>
    <name evidence="5" type="primary">rpl14</name>
</gene>